<gene>
    <name evidence="1" type="ORF">BEACHBUM_14</name>
</gene>
<organism evidence="1 2">
    <name type="scientific">Bacillus phage BeachBum</name>
    <dbReference type="NCBI Taxonomy" id="1983461"/>
    <lineage>
        <taxon>Viruses</taxon>
        <taxon>Duplodnaviria</taxon>
        <taxon>Heunggongvirae</taxon>
        <taxon>Uroviricota</taxon>
        <taxon>Caudoviricetes</taxon>
        <taxon>Salasmaviridae</taxon>
        <taxon>Harambevirus</taxon>
        <taxon>Harambevirus beachbum</taxon>
    </lineage>
</organism>
<name>A0A1X9SGM7_9CAUD</name>
<reference evidence="1 2" key="1">
    <citation type="submission" date="2017-04" db="EMBL/GenBank/DDBJ databases">
        <authorList>
            <person name="Afonso C.L."/>
            <person name="Miller P.J."/>
            <person name="Scott M.A."/>
            <person name="Spackman E."/>
            <person name="Goraichik I."/>
            <person name="Dimitrov K.M."/>
            <person name="Suarez D.L."/>
            <person name="Swayne D.E."/>
        </authorList>
    </citation>
    <scope>NUCLEOTIDE SEQUENCE [LARGE SCALE GENOMIC DNA]</scope>
</reference>
<protein>
    <submittedName>
        <fullName evidence="1">Major capsid protein</fullName>
    </submittedName>
</protein>
<dbReference type="Proteomes" id="UP000222204">
    <property type="component" value="Segment"/>
</dbReference>
<sequence>MANMSGKEIRALITPPDAPEQLSGAGLLNSIRNEASDYYQKMVPEANADNLPKIAGPMENFEEVRNEFFGKLVDRIGPVVMVTKSLSNPLAKFKVGEAEFGAVAQELFVDVTDEMDYAPDNAGAEIFARKLPKIHEYYHKLNRKKKFKQTISEEYLTNAFLSWDKLDNFVSMVFSALYNSDAVHEYDYMMNLVDSAIEDGNIKIVEIDEDAKREDVLVELRTVAEEFTLPMGTTEYNKAGVRQITRPEDVNLMITPRTQANFDVNTFAGAFNLNRADFLGNVTKIAKFKDPNVIAVVFDRNWFKVWDKLFKMNSQHVPNELYFNYWLHRWQIMSYSLLENAFVLKKKGDAPEPGDKELVVSPATVDVKAGETTKFTAEVKDKTATK</sequence>
<evidence type="ECO:0000313" key="1">
    <source>
        <dbReference type="EMBL" id="ARQ95224.1"/>
    </source>
</evidence>
<accession>A0A1X9SGM7</accession>
<dbReference type="EMBL" id="KY921761">
    <property type="protein sequence ID" value="ARQ95224.1"/>
    <property type="molecule type" value="Genomic_DNA"/>
</dbReference>
<keyword evidence="2" id="KW-1185">Reference proteome</keyword>
<proteinExistence type="predicted"/>
<dbReference type="Pfam" id="PF25622">
    <property type="entry name" value="Phi29_MCP"/>
    <property type="match status" value="1"/>
</dbReference>
<evidence type="ECO:0000313" key="2">
    <source>
        <dbReference type="Proteomes" id="UP000222204"/>
    </source>
</evidence>